<evidence type="ECO:0000256" key="2">
    <source>
        <dbReference type="ARBA" id="ARBA00022980"/>
    </source>
</evidence>
<dbReference type="NCBIfam" id="TIGR00855">
    <property type="entry name" value="L12"/>
    <property type="match status" value="1"/>
</dbReference>
<feature type="region of interest" description="Disordered" evidence="5">
    <location>
        <begin position="1"/>
        <end position="26"/>
    </location>
</feature>
<dbReference type="HAMAP" id="MF_00368">
    <property type="entry name" value="Ribosomal_bL12"/>
    <property type="match status" value="1"/>
</dbReference>
<dbReference type="CDD" id="cd00387">
    <property type="entry name" value="Ribosomal_L7_L12"/>
    <property type="match status" value="1"/>
</dbReference>
<dbReference type="PANTHER" id="PTHR45987:SF4">
    <property type="entry name" value="LARGE RIBOSOMAL SUBUNIT PROTEIN BL12M"/>
    <property type="match status" value="1"/>
</dbReference>
<evidence type="ECO:0000256" key="1">
    <source>
        <dbReference type="ARBA" id="ARBA00007197"/>
    </source>
</evidence>
<comment type="caution">
    <text evidence="8">The sequence shown here is derived from an EMBL/GenBank/DDBJ whole genome shotgun (WGS) entry which is preliminary data.</text>
</comment>
<dbReference type="GO" id="GO:0022625">
    <property type="term" value="C:cytosolic large ribosomal subunit"/>
    <property type="evidence" value="ECO:0007669"/>
    <property type="project" value="TreeGrafter"/>
</dbReference>
<dbReference type="EMBL" id="PFEK01000047">
    <property type="protein sequence ID" value="PJE67433.1"/>
    <property type="molecule type" value="Genomic_DNA"/>
</dbReference>
<dbReference type="GO" id="GO:0003729">
    <property type="term" value="F:mRNA binding"/>
    <property type="evidence" value="ECO:0007669"/>
    <property type="project" value="TreeGrafter"/>
</dbReference>
<evidence type="ECO:0000313" key="9">
    <source>
        <dbReference type="Proteomes" id="UP000231474"/>
    </source>
</evidence>
<name>A0A2M8L3D9_9BACT</name>
<gene>
    <name evidence="4" type="primary">rplL</name>
    <name evidence="8" type="ORF">COU95_02465</name>
</gene>
<evidence type="ECO:0000259" key="6">
    <source>
        <dbReference type="Pfam" id="PF00542"/>
    </source>
</evidence>
<organism evidence="8 9">
    <name type="scientific">Candidatus Shapirobacteria bacterium CG10_big_fil_rev_8_21_14_0_10_40_9</name>
    <dbReference type="NCBI Taxonomy" id="1974888"/>
    <lineage>
        <taxon>Bacteria</taxon>
        <taxon>Candidatus Shapironibacteriota</taxon>
    </lineage>
</organism>
<evidence type="ECO:0000256" key="5">
    <source>
        <dbReference type="SAM" id="MobiDB-lite"/>
    </source>
</evidence>
<feature type="domain" description="Large ribosomal subunit protein bL12 oligomerization" evidence="7">
    <location>
        <begin position="28"/>
        <end position="72"/>
    </location>
</feature>
<dbReference type="SUPFAM" id="SSF54736">
    <property type="entry name" value="ClpS-like"/>
    <property type="match status" value="1"/>
</dbReference>
<dbReference type="Gene3D" id="1.20.5.710">
    <property type="entry name" value="Single helix bin"/>
    <property type="match status" value="1"/>
</dbReference>
<dbReference type="Proteomes" id="UP000231474">
    <property type="component" value="Unassembled WGS sequence"/>
</dbReference>
<dbReference type="PANTHER" id="PTHR45987">
    <property type="entry name" value="39S RIBOSOMAL PROTEIN L12"/>
    <property type="match status" value="1"/>
</dbReference>
<comment type="similarity">
    <text evidence="1 4">Belongs to the bacterial ribosomal protein bL12 family.</text>
</comment>
<dbReference type="InterPro" id="IPR036235">
    <property type="entry name" value="Ribosomal_bL12_oligo_N_sf"/>
</dbReference>
<dbReference type="InterPro" id="IPR014719">
    <property type="entry name" value="Ribosomal_bL12_C/ClpS-like"/>
</dbReference>
<dbReference type="AlphaFoldDB" id="A0A2M8L3D9"/>
<dbReference type="SUPFAM" id="SSF48300">
    <property type="entry name" value="Ribosomal protein L7/12, oligomerisation (N-terminal) domain"/>
    <property type="match status" value="1"/>
</dbReference>
<evidence type="ECO:0000256" key="3">
    <source>
        <dbReference type="ARBA" id="ARBA00023274"/>
    </source>
</evidence>
<dbReference type="InterPro" id="IPR008932">
    <property type="entry name" value="Ribosomal_bL12_oligo"/>
</dbReference>
<comment type="function">
    <text evidence="4">Forms part of the ribosomal stalk which helps the ribosome interact with GTP-bound translation factors. Is thus essential for accurate translation.</text>
</comment>
<evidence type="ECO:0000256" key="4">
    <source>
        <dbReference type="HAMAP-Rule" id="MF_00368"/>
    </source>
</evidence>
<keyword evidence="2 4" id="KW-0689">Ribosomal protein</keyword>
<reference evidence="9" key="1">
    <citation type="submission" date="2017-09" db="EMBL/GenBank/DDBJ databases">
        <title>Depth-based differentiation of microbial function through sediment-hosted aquifers and enrichment of novel symbionts in the deep terrestrial subsurface.</title>
        <authorList>
            <person name="Probst A.J."/>
            <person name="Ladd B."/>
            <person name="Jarett J.K."/>
            <person name="Geller-Mcgrath D.E."/>
            <person name="Sieber C.M.K."/>
            <person name="Emerson J.B."/>
            <person name="Anantharaman K."/>
            <person name="Thomas B.C."/>
            <person name="Malmstrom R."/>
            <person name="Stieglmeier M."/>
            <person name="Klingl A."/>
            <person name="Woyke T."/>
            <person name="Ryan C.M."/>
            <person name="Banfield J.F."/>
        </authorList>
    </citation>
    <scope>NUCLEOTIDE SEQUENCE [LARGE SCALE GENOMIC DNA]</scope>
</reference>
<dbReference type="InterPro" id="IPR013823">
    <property type="entry name" value="Ribosomal_bL12_C"/>
</dbReference>
<dbReference type="Pfam" id="PF00542">
    <property type="entry name" value="Ribosomal_L12"/>
    <property type="match status" value="1"/>
</dbReference>
<evidence type="ECO:0000313" key="8">
    <source>
        <dbReference type="EMBL" id="PJE67433.1"/>
    </source>
</evidence>
<proteinExistence type="inferred from homology"/>
<dbReference type="GO" id="GO:0003735">
    <property type="term" value="F:structural constituent of ribosome"/>
    <property type="evidence" value="ECO:0007669"/>
    <property type="project" value="InterPro"/>
</dbReference>
<dbReference type="GO" id="GO:0006412">
    <property type="term" value="P:translation"/>
    <property type="evidence" value="ECO:0007669"/>
    <property type="project" value="UniProtKB-UniRule"/>
</dbReference>
<evidence type="ECO:0000259" key="7">
    <source>
        <dbReference type="Pfam" id="PF16320"/>
    </source>
</evidence>
<protein>
    <recommendedName>
        <fullName evidence="4">Large ribosomal subunit protein bL12</fullName>
    </recommendedName>
</protein>
<sequence>MSEKPATQKAQNEKGDTEKSETSKVSKKIQDLIAEIEKLSVLELADLVKALEEKFGVAAVPAAAPASAGAQAPGVPAAGGPTEIQGEQATFNVVLTSAGANKISVIKSIREINQTLGLKEAKDLVESAPKEVLTGINKTAAEEAKKKLEAAGASVELK</sequence>
<dbReference type="Gene3D" id="3.30.1390.10">
    <property type="match status" value="1"/>
</dbReference>
<feature type="domain" description="Large ribosomal subunit protein bL12 C-terminal" evidence="6">
    <location>
        <begin position="91"/>
        <end position="158"/>
    </location>
</feature>
<keyword evidence="3 4" id="KW-0687">Ribonucleoprotein</keyword>
<dbReference type="FunFam" id="3.30.1390.10:FF:000001">
    <property type="entry name" value="50S ribosomal protein L7/L12"/>
    <property type="match status" value="1"/>
</dbReference>
<dbReference type="InterPro" id="IPR000206">
    <property type="entry name" value="Ribosomal_bL12"/>
</dbReference>
<accession>A0A2M8L3D9</accession>
<comment type="subunit">
    <text evidence="4">Homodimer. Part of the ribosomal stalk of the 50S ribosomal subunit. Forms a multimeric L10(L12)X complex, where L10 forms an elongated spine to which 2 to 4 L12 dimers bind in a sequential fashion. Binds GTP-bound translation factors.</text>
</comment>
<dbReference type="Pfam" id="PF16320">
    <property type="entry name" value="Ribosomal_L12_N"/>
    <property type="match status" value="1"/>
</dbReference>
<feature type="compositionally biased region" description="Basic and acidic residues" evidence="5">
    <location>
        <begin position="11"/>
        <end position="26"/>
    </location>
</feature>